<reference evidence="1 2" key="1">
    <citation type="journal article" date="2020" name="Nat. Food">
        <title>A phased Vanilla planifolia genome enables genetic improvement of flavour and production.</title>
        <authorList>
            <person name="Hasing T."/>
            <person name="Tang H."/>
            <person name="Brym M."/>
            <person name="Khazi F."/>
            <person name="Huang T."/>
            <person name="Chambers A.H."/>
        </authorList>
    </citation>
    <scope>NUCLEOTIDE SEQUENCE [LARGE SCALE GENOMIC DNA]</scope>
    <source>
        <tissue evidence="1">Leaf</tissue>
    </source>
</reference>
<dbReference type="Proteomes" id="UP000636800">
    <property type="component" value="Unassembled WGS sequence"/>
</dbReference>
<evidence type="ECO:0000313" key="2">
    <source>
        <dbReference type="Proteomes" id="UP000636800"/>
    </source>
</evidence>
<accession>A0A835P5E6</accession>
<feature type="non-terminal residue" evidence="1">
    <location>
        <position position="1"/>
    </location>
</feature>
<dbReference type="EMBL" id="JADCNL010000513">
    <property type="protein sequence ID" value="KAG0447051.1"/>
    <property type="molecule type" value="Genomic_DNA"/>
</dbReference>
<name>A0A835P5E6_VANPL</name>
<feature type="non-terminal residue" evidence="1">
    <location>
        <position position="54"/>
    </location>
</feature>
<proteinExistence type="predicted"/>
<dbReference type="OrthoDB" id="10009520at2759"/>
<comment type="caution">
    <text evidence="1">The sequence shown here is derived from an EMBL/GenBank/DDBJ whole genome shotgun (WGS) entry which is preliminary data.</text>
</comment>
<evidence type="ECO:0000313" key="1">
    <source>
        <dbReference type="EMBL" id="KAG0447051.1"/>
    </source>
</evidence>
<organism evidence="1 2">
    <name type="scientific">Vanilla planifolia</name>
    <name type="common">Vanilla</name>
    <dbReference type="NCBI Taxonomy" id="51239"/>
    <lineage>
        <taxon>Eukaryota</taxon>
        <taxon>Viridiplantae</taxon>
        <taxon>Streptophyta</taxon>
        <taxon>Embryophyta</taxon>
        <taxon>Tracheophyta</taxon>
        <taxon>Spermatophyta</taxon>
        <taxon>Magnoliopsida</taxon>
        <taxon>Liliopsida</taxon>
        <taxon>Asparagales</taxon>
        <taxon>Orchidaceae</taxon>
        <taxon>Vanilloideae</taxon>
        <taxon>Vanilleae</taxon>
        <taxon>Vanilla</taxon>
    </lineage>
</organism>
<gene>
    <name evidence="1" type="ORF">HPP92_028549</name>
</gene>
<dbReference type="AlphaFoldDB" id="A0A835P5E6"/>
<sequence length="54" mass="5646">KGVVLGLFDRGEEGAHNYPELIFNDFDGSSSSGLNVSIDKETLIDDALGGYGGV</sequence>
<keyword evidence="2" id="KW-1185">Reference proteome</keyword>
<protein>
    <submittedName>
        <fullName evidence="1">Uncharacterized protein</fullName>
    </submittedName>
</protein>